<comment type="caution">
    <text evidence="9">The sequence shown here is derived from an EMBL/GenBank/DDBJ whole genome shotgun (WGS) entry which is preliminary data.</text>
</comment>
<accession>A0A2P8DMX7</accession>
<evidence type="ECO:0000259" key="8">
    <source>
        <dbReference type="Pfam" id="PF04234"/>
    </source>
</evidence>
<dbReference type="PANTHER" id="PTHR34820">
    <property type="entry name" value="INNER MEMBRANE PROTEIN YEBZ"/>
    <property type="match status" value="1"/>
</dbReference>
<dbReference type="GO" id="GO:0005507">
    <property type="term" value="F:copper ion binding"/>
    <property type="evidence" value="ECO:0007669"/>
    <property type="project" value="InterPro"/>
</dbReference>
<organism evidence="9 10">
    <name type="scientific">Murinocardiopsis flavida</name>
    <dbReference type="NCBI Taxonomy" id="645275"/>
    <lineage>
        <taxon>Bacteria</taxon>
        <taxon>Bacillati</taxon>
        <taxon>Actinomycetota</taxon>
        <taxon>Actinomycetes</taxon>
        <taxon>Streptosporangiales</taxon>
        <taxon>Nocardiopsidaceae</taxon>
        <taxon>Murinocardiopsis</taxon>
    </lineage>
</organism>
<feature type="signal peptide" evidence="7">
    <location>
        <begin position="1"/>
        <end position="37"/>
    </location>
</feature>
<feature type="transmembrane region" description="Helical" evidence="6">
    <location>
        <begin position="169"/>
        <end position="191"/>
    </location>
</feature>
<dbReference type="OrthoDB" id="5242236at2"/>
<dbReference type="GO" id="GO:0030313">
    <property type="term" value="C:cell envelope"/>
    <property type="evidence" value="ECO:0007669"/>
    <property type="project" value="UniProtKB-SubCell"/>
</dbReference>
<dbReference type="GO" id="GO:0005886">
    <property type="term" value="C:plasma membrane"/>
    <property type="evidence" value="ECO:0007669"/>
    <property type="project" value="TreeGrafter"/>
</dbReference>
<dbReference type="InterPro" id="IPR032694">
    <property type="entry name" value="CopC/D"/>
</dbReference>
<dbReference type="InterPro" id="IPR014756">
    <property type="entry name" value="Ig_E-set"/>
</dbReference>
<keyword evidence="10" id="KW-1185">Reference proteome</keyword>
<dbReference type="GO" id="GO:0046688">
    <property type="term" value="P:response to copper ion"/>
    <property type="evidence" value="ECO:0007669"/>
    <property type="project" value="InterPro"/>
</dbReference>
<proteinExistence type="predicted"/>
<evidence type="ECO:0000313" key="10">
    <source>
        <dbReference type="Proteomes" id="UP000240542"/>
    </source>
</evidence>
<evidence type="ECO:0000256" key="1">
    <source>
        <dbReference type="ARBA" id="ARBA00004196"/>
    </source>
</evidence>
<keyword evidence="6" id="KW-0812">Transmembrane</keyword>
<protein>
    <recommendedName>
        <fullName evidence="8">CopC domain-containing protein</fullName>
    </recommendedName>
</protein>
<dbReference type="PROSITE" id="PS51318">
    <property type="entry name" value="TAT"/>
    <property type="match status" value="1"/>
</dbReference>
<dbReference type="GO" id="GO:0042597">
    <property type="term" value="C:periplasmic space"/>
    <property type="evidence" value="ECO:0007669"/>
    <property type="project" value="InterPro"/>
</dbReference>
<dbReference type="AlphaFoldDB" id="A0A2P8DMX7"/>
<dbReference type="RefSeq" id="WP_106582634.1">
    <property type="nucleotide sequence ID" value="NZ_PYGA01000005.1"/>
</dbReference>
<keyword evidence="4" id="KW-0186">Copper</keyword>
<reference evidence="9 10" key="1">
    <citation type="submission" date="2018-03" db="EMBL/GenBank/DDBJ databases">
        <title>Genomic Encyclopedia of Archaeal and Bacterial Type Strains, Phase II (KMG-II): from individual species to whole genera.</title>
        <authorList>
            <person name="Goeker M."/>
        </authorList>
    </citation>
    <scope>NUCLEOTIDE SEQUENCE [LARGE SCALE GENOMIC DNA]</scope>
    <source>
        <strain evidence="9 10">DSM 45312</strain>
    </source>
</reference>
<evidence type="ECO:0000256" key="5">
    <source>
        <dbReference type="SAM" id="MobiDB-lite"/>
    </source>
</evidence>
<evidence type="ECO:0000256" key="7">
    <source>
        <dbReference type="SAM" id="SignalP"/>
    </source>
</evidence>
<keyword evidence="2" id="KW-0479">Metal-binding</keyword>
<dbReference type="InterPro" id="IPR007348">
    <property type="entry name" value="CopC_dom"/>
</dbReference>
<dbReference type="InterPro" id="IPR006311">
    <property type="entry name" value="TAT_signal"/>
</dbReference>
<dbReference type="GO" id="GO:0006825">
    <property type="term" value="P:copper ion transport"/>
    <property type="evidence" value="ECO:0007669"/>
    <property type="project" value="InterPro"/>
</dbReference>
<evidence type="ECO:0000256" key="6">
    <source>
        <dbReference type="SAM" id="Phobius"/>
    </source>
</evidence>
<gene>
    <name evidence="9" type="ORF">CLV63_105245</name>
</gene>
<evidence type="ECO:0000256" key="2">
    <source>
        <dbReference type="ARBA" id="ARBA00022723"/>
    </source>
</evidence>
<sequence>MSTATPTTPAVRRWAVLLTAFAAASAAALGQAPGALAHNTLISSSPEDGKSVGTAPDEIVLTFNDDVMEGGNGIVVTAPGGTQVQDGEAAIDGPEASVGLESLTEAGEYTVDYRIISADGHPLKDKLTFTLTEEGVAEPSPSASPAGGGEQESTPAPAADSTPDDPMSALGPVGGAIGAIALIGIIVILLLRLRGRRPGGGDGDSGGTGGTGGTE</sequence>
<keyword evidence="3 7" id="KW-0732">Signal</keyword>
<feature type="domain" description="CopC" evidence="8">
    <location>
        <begin position="38"/>
        <end position="131"/>
    </location>
</feature>
<feature type="region of interest" description="Disordered" evidence="5">
    <location>
        <begin position="135"/>
        <end position="170"/>
    </location>
</feature>
<dbReference type="PANTHER" id="PTHR34820:SF4">
    <property type="entry name" value="INNER MEMBRANE PROTEIN YEBZ"/>
    <property type="match status" value="1"/>
</dbReference>
<dbReference type="Gene3D" id="2.60.40.1220">
    <property type="match status" value="1"/>
</dbReference>
<evidence type="ECO:0000313" key="9">
    <source>
        <dbReference type="EMBL" id="PSK98571.1"/>
    </source>
</evidence>
<feature type="compositionally biased region" description="Low complexity" evidence="5">
    <location>
        <begin position="153"/>
        <end position="170"/>
    </location>
</feature>
<dbReference type="SUPFAM" id="SSF81296">
    <property type="entry name" value="E set domains"/>
    <property type="match status" value="1"/>
</dbReference>
<feature type="chain" id="PRO_5015119944" description="CopC domain-containing protein" evidence="7">
    <location>
        <begin position="38"/>
        <end position="215"/>
    </location>
</feature>
<evidence type="ECO:0000256" key="3">
    <source>
        <dbReference type="ARBA" id="ARBA00022729"/>
    </source>
</evidence>
<dbReference type="Pfam" id="PF04234">
    <property type="entry name" value="CopC"/>
    <property type="match status" value="1"/>
</dbReference>
<keyword evidence="6" id="KW-1133">Transmembrane helix</keyword>
<comment type="subcellular location">
    <subcellularLocation>
        <location evidence="1">Cell envelope</location>
    </subcellularLocation>
</comment>
<dbReference type="EMBL" id="PYGA01000005">
    <property type="protein sequence ID" value="PSK98571.1"/>
    <property type="molecule type" value="Genomic_DNA"/>
</dbReference>
<name>A0A2P8DMX7_9ACTN</name>
<evidence type="ECO:0000256" key="4">
    <source>
        <dbReference type="ARBA" id="ARBA00023008"/>
    </source>
</evidence>
<dbReference type="Proteomes" id="UP000240542">
    <property type="component" value="Unassembled WGS sequence"/>
</dbReference>
<keyword evidence="6" id="KW-0472">Membrane</keyword>
<dbReference type="InterPro" id="IPR014755">
    <property type="entry name" value="Cu-Rt/internalin_Ig-like"/>
</dbReference>